<dbReference type="SUPFAM" id="SSF52540">
    <property type="entry name" value="P-loop containing nucleoside triphosphate hydrolases"/>
    <property type="match status" value="1"/>
</dbReference>
<dbReference type="InterPro" id="IPR003593">
    <property type="entry name" value="AAA+_ATPase"/>
</dbReference>
<dbReference type="AlphaFoldDB" id="A0A7C9JGJ9"/>
<dbReference type="InterPro" id="IPR036388">
    <property type="entry name" value="WH-like_DNA-bd_sf"/>
</dbReference>
<dbReference type="RefSeq" id="WP_161481453.1">
    <property type="nucleotide sequence ID" value="NZ_WXEW01000006.1"/>
</dbReference>
<dbReference type="GO" id="GO:0003677">
    <property type="term" value="F:DNA binding"/>
    <property type="evidence" value="ECO:0007669"/>
    <property type="project" value="InterPro"/>
</dbReference>
<dbReference type="InterPro" id="IPR000792">
    <property type="entry name" value="Tscrpt_reg_LuxR_C"/>
</dbReference>
<dbReference type="SUPFAM" id="SSF46894">
    <property type="entry name" value="C-terminal effector domain of the bipartite response regulators"/>
    <property type="match status" value="1"/>
</dbReference>
<dbReference type="GO" id="GO:0005524">
    <property type="term" value="F:ATP binding"/>
    <property type="evidence" value="ECO:0007669"/>
    <property type="project" value="UniProtKB-KW"/>
</dbReference>
<evidence type="ECO:0000313" key="4">
    <source>
        <dbReference type="EMBL" id="NAS24263.1"/>
    </source>
</evidence>
<comment type="caution">
    <text evidence="4">The sequence shown here is derived from an EMBL/GenBank/DDBJ whole genome shotgun (WGS) entry which is preliminary data.</text>
</comment>
<dbReference type="InterPro" id="IPR016032">
    <property type="entry name" value="Sig_transdc_resp-reg_C-effctor"/>
</dbReference>
<dbReference type="PANTHER" id="PTHR16305:SF35">
    <property type="entry name" value="TRANSCRIPTIONAL ACTIVATOR DOMAIN"/>
    <property type="match status" value="1"/>
</dbReference>
<keyword evidence="2" id="KW-0067">ATP-binding</keyword>
<dbReference type="PROSITE" id="PS50043">
    <property type="entry name" value="HTH_LUXR_2"/>
    <property type="match status" value="1"/>
</dbReference>
<dbReference type="GO" id="GO:0004016">
    <property type="term" value="F:adenylate cyclase activity"/>
    <property type="evidence" value="ECO:0007669"/>
    <property type="project" value="TreeGrafter"/>
</dbReference>
<organism evidence="4 5">
    <name type="scientific">Herbidospora solisilvae</name>
    <dbReference type="NCBI Taxonomy" id="2696284"/>
    <lineage>
        <taxon>Bacteria</taxon>
        <taxon>Bacillati</taxon>
        <taxon>Actinomycetota</taxon>
        <taxon>Actinomycetes</taxon>
        <taxon>Streptosporangiales</taxon>
        <taxon>Streptosporangiaceae</taxon>
        <taxon>Herbidospora</taxon>
    </lineage>
</organism>
<keyword evidence="5" id="KW-1185">Reference proteome</keyword>
<dbReference type="Gene3D" id="1.10.10.10">
    <property type="entry name" value="Winged helix-like DNA-binding domain superfamily/Winged helix DNA-binding domain"/>
    <property type="match status" value="1"/>
</dbReference>
<dbReference type="Pfam" id="PF13191">
    <property type="entry name" value="AAA_16"/>
    <property type="match status" value="1"/>
</dbReference>
<dbReference type="InterPro" id="IPR027417">
    <property type="entry name" value="P-loop_NTPase"/>
</dbReference>
<dbReference type="Pfam" id="PF00196">
    <property type="entry name" value="GerE"/>
    <property type="match status" value="1"/>
</dbReference>
<dbReference type="PANTHER" id="PTHR16305">
    <property type="entry name" value="TESTICULAR SOLUBLE ADENYLYL CYCLASE"/>
    <property type="match status" value="1"/>
</dbReference>
<sequence length="952" mass="102840">MPRSPVLIGREPEKALFDRCLKQVGDGHGRTVFLVGDPGMGKSRLTSEVLRQAGDLGLVSLRGRGSAVSADIPFKPLSEALFSLARSRRPPDDPLLRPYLPALTTLVPEWREEGGAQRLESAVILAEAVLRLLIVLGRESRGGVLVLEDLHDADPGTLGVVEYLADNLAGVPALLLVNLRGHAGPARKLADDCARRQVADVAELPPLSPGETRRLVAACRGRPDELPAEVLDRLVADTEGVPYLVEEFVDALDDDPGARGIAARLATLVPAAHELLLTGAVFGNRFPVPVIKDVSGLDDRETEAILRAATTARLVVPDEPAGEWYAFRHALTAEALSAELIPAERARLARQAARSVERLHPGLPGEWLQIAASLRLTAGEVHTAGALLAEAGERYLNGGAADVAATLLERADRLQEGGPAERRAHTLRRLLHALTEGGRADRALELVREGLSDDLSMGLWQEIDLRTKLAWVAAEIGELPAGRVHVAAVRRLLESLPDEARGAAIDVIEAQLLFPDHGVNEAGPAEMAAAEALSRRAAEVAERIPLPEVACQAWERLAMLTRVHGFGEPDRCLTRMMAIAEVHGLSLWRLRAMYRLAANHNMRTGESEPLEEVLRAATQAGAISLVHSAEASLVMTRVLRAEYKSAAETAAACVETTIRLGHTAYTQYLLMAQATLAAHQGRRDAMEHALAEFRRWGGEQSLHTPVVYGLCQAFCALLEEDREQAAELLERARAWEDDHPTLYYMTGRYGLAVLLGALAGELTLDDWAAVHARPAAELRWNRHFLLLARAVLLGRRGEHAAAGRTMAEARAAGEPFPQAAHLGARLVAEAALADGWGEPVVWLRAAEDHFHEAGVTAVTAACRTLLRQAGAAVSYRRAGREGVPGELRNLGVTVREHQVLLLLAERLGNVEIGRRLFISPRTVEKHVASLLAKTGLPNRAALGEHAAVLRDS</sequence>
<feature type="domain" description="HTH luxR-type" evidence="3">
    <location>
        <begin position="885"/>
        <end position="950"/>
    </location>
</feature>
<evidence type="ECO:0000256" key="2">
    <source>
        <dbReference type="ARBA" id="ARBA00022840"/>
    </source>
</evidence>
<evidence type="ECO:0000259" key="3">
    <source>
        <dbReference type="PROSITE" id="PS50043"/>
    </source>
</evidence>
<name>A0A7C9JGJ9_9ACTN</name>
<dbReference type="GO" id="GO:0005737">
    <property type="term" value="C:cytoplasm"/>
    <property type="evidence" value="ECO:0007669"/>
    <property type="project" value="TreeGrafter"/>
</dbReference>
<protein>
    <submittedName>
        <fullName evidence="4">AAA family ATPase</fullName>
    </submittedName>
</protein>
<proteinExistence type="predicted"/>
<reference evidence="4 5" key="1">
    <citation type="submission" date="2020-01" db="EMBL/GenBank/DDBJ databases">
        <title>Herbidospora sp. NEAU-GS84 nov., a novel actinomycete isolated from soil.</title>
        <authorList>
            <person name="Han L."/>
        </authorList>
    </citation>
    <scope>NUCLEOTIDE SEQUENCE [LARGE SCALE GENOMIC DNA]</scope>
    <source>
        <strain evidence="4 5">NEAU-GS84</strain>
    </source>
</reference>
<dbReference type="SMART" id="SM00421">
    <property type="entry name" value="HTH_LUXR"/>
    <property type="match status" value="1"/>
</dbReference>
<dbReference type="Proteomes" id="UP000479526">
    <property type="component" value="Unassembled WGS sequence"/>
</dbReference>
<gene>
    <name evidence="4" type="ORF">GT755_21520</name>
</gene>
<dbReference type="GO" id="GO:0006355">
    <property type="term" value="P:regulation of DNA-templated transcription"/>
    <property type="evidence" value="ECO:0007669"/>
    <property type="project" value="InterPro"/>
</dbReference>
<dbReference type="CDD" id="cd06170">
    <property type="entry name" value="LuxR_C_like"/>
    <property type="match status" value="1"/>
</dbReference>
<dbReference type="SMART" id="SM00382">
    <property type="entry name" value="AAA"/>
    <property type="match status" value="1"/>
</dbReference>
<dbReference type="InterPro" id="IPR041664">
    <property type="entry name" value="AAA_16"/>
</dbReference>
<evidence type="ECO:0000256" key="1">
    <source>
        <dbReference type="ARBA" id="ARBA00022741"/>
    </source>
</evidence>
<evidence type="ECO:0000313" key="5">
    <source>
        <dbReference type="Proteomes" id="UP000479526"/>
    </source>
</evidence>
<accession>A0A7C9JGJ9</accession>
<dbReference type="EMBL" id="WXEW01000006">
    <property type="protein sequence ID" value="NAS24263.1"/>
    <property type="molecule type" value="Genomic_DNA"/>
</dbReference>
<keyword evidence="1" id="KW-0547">Nucleotide-binding</keyword>